<comment type="caution">
    <text evidence="2">The sequence shown here is derived from an EMBL/GenBank/DDBJ whole genome shotgun (WGS) entry which is preliminary data.</text>
</comment>
<proteinExistence type="predicted"/>
<organism evidence="2 3">
    <name type="scientific">Arachis hypogaea</name>
    <name type="common">Peanut</name>
    <dbReference type="NCBI Taxonomy" id="3818"/>
    <lineage>
        <taxon>Eukaryota</taxon>
        <taxon>Viridiplantae</taxon>
        <taxon>Streptophyta</taxon>
        <taxon>Embryophyta</taxon>
        <taxon>Tracheophyta</taxon>
        <taxon>Spermatophyta</taxon>
        <taxon>Magnoliopsida</taxon>
        <taxon>eudicotyledons</taxon>
        <taxon>Gunneridae</taxon>
        <taxon>Pentapetalae</taxon>
        <taxon>rosids</taxon>
        <taxon>fabids</taxon>
        <taxon>Fabales</taxon>
        <taxon>Fabaceae</taxon>
        <taxon>Papilionoideae</taxon>
        <taxon>50 kb inversion clade</taxon>
        <taxon>dalbergioids sensu lato</taxon>
        <taxon>Dalbergieae</taxon>
        <taxon>Pterocarpus clade</taxon>
        <taxon>Arachis</taxon>
    </lineage>
</organism>
<sequence>MRKDFIDYLPGVETIDPKEESEDTSTMFHQLISASFIDAKGADFVLCNTVQLGPFLQLGSPILSWPLAYGPSQTAPNGSIPSLMPSPYNRSVLEKLQMGFCLVMPNVVGSIEVDPLPVGFREAIRDRGMVIPWCSQTQVLAHPAIGAFGVRLPIENKWWIIGSDPTVIAKEEVSKNVSRLMGGPLGDQLKDYNQRDQEKNGRCTEP</sequence>
<dbReference type="EMBL" id="SDMP01000003">
    <property type="protein sequence ID" value="RYR68324.1"/>
    <property type="molecule type" value="Genomic_DNA"/>
</dbReference>
<name>A0A445DYU6_ARAHY</name>
<evidence type="ECO:0000313" key="3">
    <source>
        <dbReference type="Proteomes" id="UP000289738"/>
    </source>
</evidence>
<reference evidence="2 3" key="1">
    <citation type="submission" date="2019-01" db="EMBL/GenBank/DDBJ databases">
        <title>Sequencing of cultivated peanut Arachis hypogaea provides insights into genome evolution and oil improvement.</title>
        <authorList>
            <person name="Chen X."/>
        </authorList>
    </citation>
    <scope>NUCLEOTIDE SEQUENCE [LARGE SCALE GENOMIC DNA]</scope>
    <source>
        <strain evidence="3">cv. Fuhuasheng</strain>
        <tissue evidence="2">Leaves</tissue>
    </source>
</reference>
<dbReference type="SUPFAM" id="SSF53756">
    <property type="entry name" value="UDP-Glycosyltransferase/glycogen phosphorylase"/>
    <property type="match status" value="1"/>
</dbReference>
<dbReference type="STRING" id="3818.A0A445DYU6"/>
<evidence type="ECO:0000256" key="1">
    <source>
        <dbReference type="SAM" id="MobiDB-lite"/>
    </source>
</evidence>
<gene>
    <name evidence="2" type="ORF">Ahy_A03g014824</name>
</gene>
<feature type="compositionally biased region" description="Basic and acidic residues" evidence="1">
    <location>
        <begin position="188"/>
        <end position="206"/>
    </location>
</feature>
<keyword evidence="3" id="KW-1185">Reference proteome</keyword>
<protein>
    <submittedName>
        <fullName evidence="2">Uncharacterized protein</fullName>
    </submittedName>
</protein>
<feature type="region of interest" description="Disordered" evidence="1">
    <location>
        <begin position="180"/>
        <end position="206"/>
    </location>
</feature>
<dbReference type="Gene3D" id="3.40.50.2000">
    <property type="entry name" value="Glycogen Phosphorylase B"/>
    <property type="match status" value="1"/>
</dbReference>
<accession>A0A445DYU6</accession>
<evidence type="ECO:0000313" key="2">
    <source>
        <dbReference type="EMBL" id="RYR68324.1"/>
    </source>
</evidence>
<dbReference type="AlphaFoldDB" id="A0A445DYU6"/>
<dbReference type="Proteomes" id="UP000289738">
    <property type="component" value="Chromosome A03"/>
</dbReference>